<proteinExistence type="predicted"/>
<dbReference type="EMBL" id="VYZN01000025">
    <property type="protein sequence ID" value="KAE9535949.1"/>
    <property type="molecule type" value="Genomic_DNA"/>
</dbReference>
<dbReference type="AlphaFoldDB" id="A0A6G0TN91"/>
<protein>
    <submittedName>
        <fullName evidence="2">Uncharacterized protein</fullName>
    </submittedName>
</protein>
<gene>
    <name evidence="2" type="ORF">AGLY_007850</name>
</gene>
<dbReference type="OrthoDB" id="6600770at2759"/>
<keyword evidence="1" id="KW-0175">Coiled coil</keyword>
<dbReference type="Proteomes" id="UP000475862">
    <property type="component" value="Unassembled WGS sequence"/>
</dbReference>
<evidence type="ECO:0000313" key="2">
    <source>
        <dbReference type="EMBL" id="KAE9535949.1"/>
    </source>
</evidence>
<evidence type="ECO:0000256" key="1">
    <source>
        <dbReference type="SAM" id="Coils"/>
    </source>
</evidence>
<evidence type="ECO:0000313" key="3">
    <source>
        <dbReference type="Proteomes" id="UP000475862"/>
    </source>
</evidence>
<feature type="coiled-coil region" evidence="1">
    <location>
        <begin position="94"/>
        <end position="121"/>
    </location>
</feature>
<comment type="caution">
    <text evidence="2">The sequence shown here is derived from an EMBL/GenBank/DDBJ whole genome shotgun (WGS) entry which is preliminary data.</text>
</comment>
<sequence length="363" mass="41104">MERNHYFSGSYDGLSDGDQHHHHFFKSSFAKSMALETTKSLNFADLDMAGNERYNTVGSQRQGTIPKALGYPLSVPVNRRLSQRFETNENNESFEFIKKEYKHLQNLYNDLRSKHEKLMQKDANDQAPCIELTLAKSQVDTLQWQLKQVEASNQMYKAVLEQVSKFLEKAHTSLNTTLDKPNLPIKNRRPSLKSNKGEYTEKLSLEAFRLYRTVQSIIHTKEPDLVQHLTPCYSTLFEKNSNSSLCSCDSLPAVCNGVKCLEVSSSSSNHSETSIKGSDFFKKENKQKNNVIEDESGFSSISSHDNSNSPTYPELGLPPTGHFPIDKVSRRWSSVSTTPINQSFNYHTTGSSNTSPPIKVCWV</sequence>
<reference evidence="2 3" key="1">
    <citation type="submission" date="2019-08" db="EMBL/GenBank/DDBJ databases">
        <title>The genome of the soybean aphid Biotype 1, its phylome, world population structure and adaptation to the North American continent.</title>
        <authorList>
            <person name="Giordano R."/>
            <person name="Donthu R.K."/>
            <person name="Hernandez A.G."/>
            <person name="Wright C.L."/>
            <person name="Zimin A.V."/>
        </authorList>
    </citation>
    <scope>NUCLEOTIDE SEQUENCE [LARGE SCALE GENOMIC DNA]</scope>
    <source>
        <tissue evidence="2">Whole aphids</tissue>
    </source>
</reference>
<accession>A0A6G0TN91</accession>
<name>A0A6G0TN91_APHGL</name>
<keyword evidence="3" id="KW-1185">Reference proteome</keyword>
<organism evidence="2 3">
    <name type="scientific">Aphis glycines</name>
    <name type="common">Soybean aphid</name>
    <dbReference type="NCBI Taxonomy" id="307491"/>
    <lineage>
        <taxon>Eukaryota</taxon>
        <taxon>Metazoa</taxon>
        <taxon>Ecdysozoa</taxon>
        <taxon>Arthropoda</taxon>
        <taxon>Hexapoda</taxon>
        <taxon>Insecta</taxon>
        <taxon>Pterygota</taxon>
        <taxon>Neoptera</taxon>
        <taxon>Paraneoptera</taxon>
        <taxon>Hemiptera</taxon>
        <taxon>Sternorrhyncha</taxon>
        <taxon>Aphidomorpha</taxon>
        <taxon>Aphidoidea</taxon>
        <taxon>Aphididae</taxon>
        <taxon>Aphidini</taxon>
        <taxon>Aphis</taxon>
        <taxon>Aphis</taxon>
    </lineage>
</organism>